<name>A0A2H1WVE2_SPOFR</name>
<gene>
    <name evidence="1" type="ORF">SFRICE_007837</name>
</gene>
<accession>A0A2H1WVE2</accession>
<protein>
    <submittedName>
        <fullName evidence="1">SFRICE_007837</fullName>
    </submittedName>
</protein>
<dbReference type="EMBL" id="ODYU01011347">
    <property type="protein sequence ID" value="SOQ57035.1"/>
    <property type="molecule type" value="Genomic_DNA"/>
</dbReference>
<organism evidence="1">
    <name type="scientific">Spodoptera frugiperda</name>
    <name type="common">Fall armyworm</name>
    <dbReference type="NCBI Taxonomy" id="7108"/>
    <lineage>
        <taxon>Eukaryota</taxon>
        <taxon>Metazoa</taxon>
        <taxon>Ecdysozoa</taxon>
        <taxon>Arthropoda</taxon>
        <taxon>Hexapoda</taxon>
        <taxon>Insecta</taxon>
        <taxon>Pterygota</taxon>
        <taxon>Neoptera</taxon>
        <taxon>Endopterygota</taxon>
        <taxon>Lepidoptera</taxon>
        <taxon>Glossata</taxon>
        <taxon>Ditrysia</taxon>
        <taxon>Noctuoidea</taxon>
        <taxon>Noctuidae</taxon>
        <taxon>Amphipyrinae</taxon>
        <taxon>Spodoptera</taxon>
    </lineage>
</organism>
<dbReference type="AlphaFoldDB" id="A0A2H1WVE2"/>
<evidence type="ECO:0000313" key="1">
    <source>
        <dbReference type="EMBL" id="SOQ57035.1"/>
    </source>
</evidence>
<reference evidence="1" key="1">
    <citation type="submission" date="2016-07" db="EMBL/GenBank/DDBJ databases">
        <authorList>
            <person name="Bretaudeau A."/>
        </authorList>
    </citation>
    <scope>NUCLEOTIDE SEQUENCE</scope>
    <source>
        <strain evidence="1">Rice</strain>
        <tissue evidence="1">Whole body</tissue>
    </source>
</reference>
<sequence length="73" mass="8166">MNLQPSGGLSGRSLGYVQLELRQSSSQHLLKMLRGGARHVSSGILHVMCVFYVAPLLHEHLIAGGEWRKWNKK</sequence>
<proteinExistence type="predicted"/>